<dbReference type="EMBL" id="BPMS01000019">
    <property type="protein sequence ID" value="GIZ90068.1"/>
    <property type="molecule type" value="Genomic_DNA"/>
</dbReference>
<dbReference type="Proteomes" id="UP000887228">
    <property type="component" value="Unassembled WGS sequence"/>
</dbReference>
<organism evidence="2 4">
    <name type="scientific">Aquipseudomonas alcaligenes</name>
    <name type="common">Pseudomonas alcaligenes</name>
    <dbReference type="NCBI Taxonomy" id="43263"/>
    <lineage>
        <taxon>Bacteria</taxon>
        <taxon>Pseudomonadati</taxon>
        <taxon>Pseudomonadota</taxon>
        <taxon>Gammaproteobacteria</taxon>
        <taxon>Pseudomonadales</taxon>
        <taxon>Pseudomonadaceae</taxon>
        <taxon>Aquipseudomonas</taxon>
    </lineage>
</organism>
<evidence type="ECO:0000313" key="5">
    <source>
        <dbReference type="Proteomes" id="UP000887228"/>
    </source>
</evidence>
<dbReference type="SUPFAM" id="SSF58104">
    <property type="entry name" value="Methyl-accepting chemotaxis protein (MCP) signaling domain"/>
    <property type="match status" value="1"/>
</dbReference>
<protein>
    <recommendedName>
        <fullName evidence="6">Methyl-accepting transducer domain-containing protein</fullName>
    </recommendedName>
</protein>
<comment type="caution">
    <text evidence="2">The sequence shown here is derived from an EMBL/GenBank/DDBJ whole genome shotgun (WGS) entry which is preliminary data.</text>
</comment>
<evidence type="ECO:0000313" key="4">
    <source>
        <dbReference type="Proteomes" id="UP000887212"/>
    </source>
</evidence>
<accession>A0AA37CH48</accession>
<dbReference type="Proteomes" id="UP000887212">
    <property type="component" value="Unassembled WGS sequence"/>
</dbReference>
<evidence type="ECO:0000313" key="2">
    <source>
        <dbReference type="EMBL" id="GIZ90068.1"/>
    </source>
</evidence>
<dbReference type="Gene3D" id="1.10.287.950">
    <property type="entry name" value="Methyl-accepting chemotaxis protein"/>
    <property type="match status" value="1"/>
</dbReference>
<evidence type="ECO:0008006" key="6">
    <source>
        <dbReference type="Google" id="ProtNLM"/>
    </source>
</evidence>
<dbReference type="AlphaFoldDB" id="A0AA37CH48"/>
<sequence>MGERLSGLLQDLRQTLSGASGMADSNQQLAGTFLLRADDITRQIQQAAGQLADVDQHGQSIQHAAGHSSSLAGAVRANLERASGELSRAHQELQRLIGDVHGSTSANVELAVDLERLSSEAEQIGQVLQMIAGISEQTTCSRSTRRSRPPVPASMAAASRWSPMRCAPWPAAPSSRRARFAR</sequence>
<reference evidence="2 5" key="1">
    <citation type="submission" date="2021-07" db="EMBL/GenBank/DDBJ databases">
        <title>Whole genome sequencing of carbapenem-resistant Pseudomonas spp. isolated in Japan.</title>
        <authorList>
            <person name="Suzuki M."/>
            <person name="Maehana S."/>
            <person name="Kitasato H."/>
        </authorList>
    </citation>
    <scope>NUCLEOTIDE SEQUENCE</scope>
    <source>
        <strain evidence="2">KAM435</strain>
        <strain evidence="3 5">KAM436</strain>
    </source>
</reference>
<name>A0AA37CH48_AQUAC</name>
<evidence type="ECO:0000313" key="3">
    <source>
        <dbReference type="EMBL" id="GIZ94551.1"/>
    </source>
</evidence>
<proteinExistence type="predicted"/>
<feature type="region of interest" description="Disordered" evidence="1">
    <location>
        <begin position="139"/>
        <end position="160"/>
    </location>
</feature>
<evidence type="ECO:0000256" key="1">
    <source>
        <dbReference type="SAM" id="MobiDB-lite"/>
    </source>
</evidence>
<dbReference type="EMBL" id="BPMT01000019">
    <property type="protein sequence ID" value="GIZ94551.1"/>
    <property type="molecule type" value="Genomic_DNA"/>
</dbReference>
<gene>
    <name evidence="2" type="ORF">KAM435_33950</name>
    <name evidence="3" type="ORF">KAM436_35190</name>
</gene>